<dbReference type="Proteomes" id="UP001153365">
    <property type="component" value="Unassembled WGS sequence"/>
</dbReference>
<comment type="caution">
    <text evidence="1">The sequence shown here is derived from an EMBL/GenBank/DDBJ whole genome shotgun (WGS) entry which is preliminary data.</text>
</comment>
<sequence>MPCQVLGFEDHLEILATPSLKMVTLDKFFGHADGDDGLTLEERQELELDAEEMGLTQLKSGLMKQLFKSSIVLDVFQLPEVLKILNKLIESLSKLQKAVKINDWLKKAKTWMQISLAKILCNAVEGKMIDFIFLAIQMVRAKTVEEVLKSSGNNLLSLVQLEQLLVIEGRLADLEMKNEEQAAYERAKIAAYSRQVSKFRNKMISGLKTWIGLA</sequence>
<organism evidence="1 2">
    <name type="scientific">Phakopsora pachyrhizi</name>
    <name type="common">Asian soybean rust disease fungus</name>
    <dbReference type="NCBI Taxonomy" id="170000"/>
    <lineage>
        <taxon>Eukaryota</taxon>
        <taxon>Fungi</taxon>
        <taxon>Dikarya</taxon>
        <taxon>Basidiomycota</taxon>
        <taxon>Pucciniomycotina</taxon>
        <taxon>Pucciniomycetes</taxon>
        <taxon>Pucciniales</taxon>
        <taxon>Phakopsoraceae</taxon>
        <taxon>Phakopsora</taxon>
    </lineage>
</organism>
<reference evidence="1" key="1">
    <citation type="submission" date="2022-06" db="EMBL/GenBank/DDBJ databases">
        <authorList>
            <consortium name="SYNGENTA / RWTH Aachen University"/>
        </authorList>
    </citation>
    <scope>NUCLEOTIDE SEQUENCE</scope>
</reference>
<evidence type="ECO:0000313" key="2">
    <source>
        <dbReference type="Proteomes" id="UP001153365"/>
    </source>
</evidence>
<name>A0AAV0BRZ6_PHAPC</name>
<evidence type="ECO:0000313" key="1">
    <source>
        <dbReference type="EMBL" id="CAH7689541.1"/>
    </source>
</evidence>
<dbReference type="AlphaFoldDB" id="A0AAV0BRZ6"/>
<proteinExistence type="predicted"/>
<keyword evidence="2" id="KW-1185">Reference proteome</keyword>
<gene>
    <name evidence="1" type="ORF">PPACK8108_LOCUS24627</name>
</gene>
<accession>A0AAV0BRZ6</accession>
<protein>
    <submittedName>
        <fullName evidence="1">Uncharacterized protein</fullName>
    </submittedName>
</protein>
<dbReference type="EMBL" id="CALTRL010006083">
    <property type="protein sequence ID" value="CAH7689541.1"/>
    <property type="molecule type" value="Genomic_DNA"/>
</dbReference>